<keyword evidence="3" id="KW-1185">Reference proteome</keyword>
<feature type="compositionally biased region" description="Acidic residues" evidence="1">
    <location>
        <begin position="136"/>
        <end position="162"/>
    </location>
</feature>
<proteinExistence type="predicted"/>
<feature type="region of interest" description="Disordered" evidence="1">
    <location>
        <begin position="134"/>
        <end position="170"/>
    </location>
</feature>
<evidence type="ECO:0000256" key="1">
    <source>
        <dbReference type="SAM" id="MobiDB-lite"/>
    </source>
</evidence>
<organism evidence="2 3">
    <name type="scientific">Jaapia argillacea MUCL 33604</name>
    <dbReference type="NCBI Taxonomy" id="933084"/>
    <lineage>
        <taxon>Eukaryota</taxon>
        <taxon>Fungi</taxon>
        <taxon>Dikarya</taxon>
        <taxon>Basidiomycota</taxon>
        <taxon>Agaricomycotina</taxon>
        <taxon>Agaricomycetes</taxon>
        <taxon>Agaricomycetidae</taxon>
        <taxon>Jaapiales</taxon>
        <taxon>Jaapiaceae</taxon>
        <taxon>Jaapia</taxon>
    </lineage>
</organism>
<evidence type="ECO:0000313" key="3">
    <source>
        <dbReference type="Proteomes" id="UP000027265"/>
    </source>
</evidence>
<dbReference type="InParanoid" id="A0A067PBX6"/>
<sequence length="701" mass="80088">MAPEVEKHYTVVLSPQHHPEITTFTTYEPLHRLLLERKETNLHCASRRKIEAWEKKTIEVLLNRPVWVYTARHLILWCTGVEPDNYPTIKAFIQYIALTTNGKMREAYDILDSVQVDTVKSQKDELLGRVNLTGLEADEDEDKDENEDEDEDEEDHEVDNYADVDNMGNAEKPPLLTARMVTAWRKWYCDLPDRMLSLCQWGAQSLEHYFFSDFLWLDCDEHHKVEWHAVEALHALQSVDAIIWKSMSWQSAVQTSGLCETIAKICVESTAVELTHPHVLLSFQYHCWRETLGEVLAQWGPDFPIAPPSLIPQALPSADRLSGQQFLKILNKFPYLIPRGARPTCVFFLSSLDNFLEVWTSWLCPTLNCFGYKEVNSTNPKSLYQEVLKEMKSTDVVTNIKDNNLRAILKETMLLRNQSRVTQQVVATEGGIKIQKALQKDQLPHFNCLNCKNEDESNHCVHYLEVEEDKKVKDLIGGIITCADEDDVLLPKNSKGKETHIYSLEDLKLMEISHCPEVFARCGRDVVYLINKENNICVGGIVYKPKVDAKTQNTLHQGHRIVTSQKSVKVAVGRRSGDAYAAYATIDANHSLEVELLFHHAKDTSTLLDLAFPYFPFVVHNLTDVGRTAGIDPLGKQECNMYYCDSYTAPQHRDRDATLSLCMQFQKVVGVAADGTPHHDEFGFAFTQWGVWVQTDEDSIW</sequence>
<gene>
    <name evidence="2" type="ORF">JAAARDRAFT_198328</name>
</gene>
<dbReference type="AlphaFoldDB" id="A0A067PBX6"/>
<reference evidence="3" key="1">
    <citation type="journal article" date="2014" name="Proc. Natl. Acad. Sci. U.S.A.">
        <title>Extensive sampling of basidiomycete genomes demonstrates inadequacy of the white-rot/brown-rot paradigm for wood decay fungi.</title>
        <authorList>
            <person name="Riley R."/>
            <person name="Salamov A.A."/>
            <person name="Brown D.W."/>
            <person name="Nagy L.G."/>
            <person name="Floudas D."/>
            <person name="Held B.W."/>
            <person name="Levasseur A."/>
            <person name="Lombard V."/>
            <person name="Morin E."/>
            <person name="Otillar R."/>
            <person name="Lindquist E.A."/>
            <person name="Sun H."/>
            <person name="LaButti K.M."/>
            <person name="Schmutz J."/>
            <person name="Jabbour D."/>
            <person name="Luo H."/>
            <person name="Baker S.E."/>
            <person name="Pisabarro A.G."/>
            <person name="Walton J.D."/>
            <person name="Blanchette R.A."/>
            <person name="Henrissat B."/>
            <person name="Martin F."/>
            <person name="Cullen D."/>
            <person name="Hibbett D.S."/>
            <person name="Grigoriev I.V."/>
        </authorList>
    </citation>
    <scope>NUCLEOTIDE SEQUENCE [LARGE SCALE GENOMIC DNA]</scope>
    <source>
        <strain evidence="3">MUCL 33604</strain>
    </source>
</reference>
<name>A0A067PBX6_9AGAM</name>
<evidence type="ECO:0000313" key="2">
    <source>
        <dbReference type="EMBL" id="KDQ52413.1"/>
    </source>
</evidence>
<dbReference type="EMBL" id="KL197740">
    <property type="protein sequence ID" value="KDQ52413.1"/>
    <property type="molecule type" value="Genomic_DNA"/>
</dbReference>
<dbReference type="OrthoDB" id="2634618at2759"/>
<protein>
    <submittedName>
        <fullName evidence="2">Uncharacterized protein</fullName>
    </submittedName>
</protein>
<accession>A0A067PBX6</accession>
<dbReference type="HOGENOM" id="CLU_353424_0_0_1"/>
<dbReference type="Proteomes" id="UP000027265">
    <property type="component" value="Unassembled WGS sequence"/>
</dbReference>